<feature type="domain" description="Amidohydrolase 3" evidence="2">
    <location>
        <begin position="367"/>
        <end position="477"/>
    </location>
</feature>
<dbReference type="PROSITE" id="PS51257">
    <property type="entry name" value="PROKAR_LIPOPROTEIN"/>
    <property type="match status" value="1"/>
</dbReference>
<dbReference type="Gene3D" id="3.20.20.140">
    <property type="entry name" value="Metal-dependent hydrolases"/>
    <property type="match status" value="1"/>
</dbReference>
<evidence type="ECO:0000313" key="3">
    <source>
        <dbReference type="EMBL" id="SFE61369.1"/>
    </source>
</evidence>
<dbReference type="Pfam" id="PF07969">
    <property type="entry name" value="Amidohydro_3"/>
    <property type="match status" value="1"/>
</dbReference>
<feature type="compositionally biased region" description="Basic and acidic residues" evidence="1">
    <location>
        <begin position="252"/>
        <end position="262"/>
    </location>
</feature>
<dbReference type="EMBL" id="FOMX01000016">
    <property type="protein sequence ID" value="SFE61369.1"/>
    <property type="molecule type" value="Genomic_DNA"/>
</dbReference>
<sequence length="513" mass="54256">MSSRRPRSPAISGFVLFLACNRGAPPQPPSDVAAPAPDVAGRTAAPAVVSDGPPRLFRNARIMTAAGDIFERADLLVVGGRISAVGPGLTAPDGAVVVDAAGKTITPGIIDTHSHIGVYAAPGLNGHSDGNEASAPNTAYARAEDGYWPQDPQIDRARAGGVTTAQILPGSANLIGGRSVTVRFLPDARSVGDVKFPGAPYGLKMACGENPKRVYGDKAGPKTRMGNIAGFRDAFQKAKEYERTWSKYHKDHADWEKNKDKPGSASRPSGPAGAGKDGQPGKPPDEPQPPARDFGLETLGLVLKGEILVHNHCYRADEMSQMLDLAATYGFKIRSFHHAVEAYKIADRLAAADTAASIWADWWGFKAEAFDGILENAALLHAAGGRSIIHSDSPTGIQRLNHEAAKAMHAGRRIGIDISDNDALRWLTANPAWALGIDHEVGTLTPGKRADLVVWSGDPFSVYTRAEQVYIDGEPVFVRGSHEPGTDFELGYNPGAAPPAPVQPVPSNLSAAH</sequence>
<accession>A0A1I2BYZ6</accession>
<dbReference type="Proteomes" id="UP000199400">
    <property type="component" value="Unassembled WGS sequence"/>
</dbReference>
<dbReference type="InterPro" id="IPR032466">
    <property type="entry name" value="Metal_Hydrolase"/>
</dbReference>
<reference evidence="4" key="1">
    <citation type="submission" date="2016-10" db="EMBL/GenBank/DDBJ databases">
        <authorList>
            <person name="Varghese N."/>
            <person name="Submissions S."/>
        </authorList>
    </citation>
    <scope>NUCLEOTIDE SEQUENCE [LARGE SCALE GENOMIC DNA]</scope>
    <source>
        <strain evidence="4">ATCC 25963</strain>
    </source>
</reference>
<feature type="region of interest" description="Disordered" evidence="1">
    <location>
        <begin position="252"/>
        <end position="293"/>
    </location>
</feature>
<protein>
    <submittedName>
        <fullName evidence="3">Imidazolonepropionase</fullName>
    </submittedName>
</protein>
<dbReference type="PANTHER" id="PTHR43135">
    <property type="entry name" value="ALPHA-D-RIBOSE 1-METHYLPHOSPHONATE 5-TRIPHOSPHATE DIPHOSPHATASE"/>
    <property type="match status" value="1"/>
</dbReference>
<keyword evidence="4" id="KW-1185">Reference proteome</keyword>
<dbReference type="RefSeq" id="WP_245913767.1">
    <property type="nucleotide sequence ID" value="NZ_FOMX01000016.1"/>
</dbReference>
<dbReference type="SUPFAM" id="SSF51556">
    <property type="entry name" value="Metallo-dependent hydrolases"/>
    <property type="match status" value="1"/>
</dbReference>
<dbReference type="AlphaFoldDB" id="A0A1I2BYZ6"/>
<dbReference type="InterPro" id="IPR011059">
    <property type="entry name" value="Metal-dep_hydrolase_composite"/>
</dbReference>
<dbReference type="InterPro" id="IPR013108">
    <property type="entry name" value="Amidohydro_3"/>
</dbReference>
<evidence type="ECO:0000313" key="4">
    <source>
        <dbReference type="Proteomes" id="UP000199400"/>
    </source>
</evidence>
<gene>
    <name evidence="3" type="ORF">SAMN02745121_04866</name>
</gene>
<evidence type="ECO:0000256" key="1">
    <source>
        <dbReference type="SAM" id="MobiDB-lite"/>
    </source>
</evidence>
<organism evidence="3 4">
    <name type="scientific">Nannocystis exedens</name>
    <dbReference type="NCBI Taxonomy" id="54"/>
    <lineage>
        <taxon>Bacteria</taxon>
        <taxon>Pseudomonadati</taxon>
        <taxon>Myxococcota</taxon>
        <taxon>Polyangia</taxon>
        <taxon>Nannocystales</taxon>
        <taxon>Nannocystaceae</taxon>
        <taxon>Nannocystis</taxon>
    </lineage>
</organism>
<dbReference type="PANTHER" id="PTHR43135:SF3">
    <property type="entry name" value="ALPHA-D-RIBOSE 1-METHYLPHOSPHONATE 5-TRIPHOSPHATE DIPHOSPHATASE"/>
    <property type="match status" value="1"/>
</dbReference>
<evidence type="ECO:0000259" key="2">
    <source>
        <dbReference type="Pfam" id="PF07969"/>
    </source>
</evidence>
<dbReference type="SUPFAM" id="SSF51338">
    <property type="entry name" value="Composite domain of metallo-dependent hydrolases"/>
    <property type="match status" value="1"/>
</dbReference>
<dbReference type="GO" id="GO:0016810">
    <property type="term" value="F:hydrolase activity, acting on carbon-nitrogen (but not peptide) bonds"/>
    <property type="evidence" value="ECO:0007669"/>
    <property type="project" value="InterPro"/>
</dbReference>
<name>A0A1I2BYZ6_9BACT</name>
<proteinExistence type="predicted"/>
<dbReference type="STRING" id="54.SAMN02745121_04866"/>
<dbReference type="CDD" id="cd01309">
    <property type="entry name" value="Met_dep_hydrolase_C"/>
    <property type="match status" value="1"/>
</dbReference>
<dbReference type="InterPro" id="IPR051781">
    <property type="entry name" value="Metallo-dep_Hydrolase"/>
</dbReference>
<feature type="region of interest" description="Disordered" evidence="1">
    <location>
        <begin position="487"/>
        <end position="513"/>
    </location>
</feature>